<comment type="caution">
    <text evidence="2">The sequence shown here is derived from an EMBL/GenBank/DDBJ whole genome shotgun (WGS) entry which is preliminary data.</text>
</comment>
<dbReference type="SUPFAM" id="SSF110997">
    <property type="entry name" value="Sporulation related repeat"/>
    <property type="match status" value="1"/>
</dbReference>
<evidence type="ECO:0000313" key="3">
    <source>
        <dbReference type="Proteomes" id="UP001205531"/>
    </source>
</evidence>
<organism evidence="2 3">
    <name type="scientific">Segatella copri</name>
    <dbReference type="NCBI Taxonomy" id="165179"/>
    <lineage>
        <taxon>Bacteria</taxon>
        <taxon>Pseudomonadati</taxon>
        <taxon>Bacteroidota</taxon>
        <taxon>Bacteroidia</taxon>
        <taxon>Bacteroidales</taxon>
        <taxon>Prevotellaceae</taxon>
        <taxon>Segatella</taxon>
    </lineage>
</organism>
<protein>
    <submittedName>
        <fullName evidence="2">SPOR domain-containing protein</fullName>
    </submittedName>
</protein>
<feature type="domain" description="SPOR" evidence="1">
    <location>
        <begin position="275"/>
        <end position="352"/>
    </location>
</feature>
<accession>A0AAW5IQ61</accession>
<reference evidence="2" key="1">
    <citation type="submission" date="2022-07" db="EMBL/GenBank/DDBJ databases">
        <title>Prevotella copri.</title>
        <authorList>
            <person name="Yang C."/>
        </authorList>
    </citation>
    <scope>NUCLEOTIDE SEQUENCE</scope>
    <source>
        <strain evidence="2">HF2107</strain>
    </source>
</reference>
<dbReference type="InterPro" id="IPR036680">
    <property type="entry name" value="SPOR-like_sf"/>
</dbReference>
<dbReference type="GO" id="GO:0042834">
    <property type="term" value="F:peptidoglycan binding"/>
    <property type="evidence" value="ECO:0007669"/>
    <property type="project" value="InterPro"/>
</dbReference>
<dbReference type="PROSITE" id="PS51724">
    <property type="entry name" value="SPOR"/>
    <property type="match status" value="1"/>
</dbReference>
<sequence length="354" mass="39509">MSNDCVIVPGFGGFMAHHVDARYDGRDNMFLPPLRTVGFNPQLTMNDSLLALSYVETYDISYPEALRRIEDEVVEIRQSLENEGKFEIENIGMLFLNEDGNISFEPCEAGILTPDFYGLGGFDMLPIAQIDNGEQQNENPNVAMTVNLAKEEQPVKKEAEAPAAPANNSVFIAEEEEEEEKAEFISIKKSWLRNMAAACIALIAFFTISTPLGSPTIEKSQIDTGMLTRIMPKEMTPVKSNELLLLTDEPKLMETTPTDKAEKAPAIAQDREIATPSTSYYSIVLASRVTKRNAASYVEHLQGKGFKEARVLITDNNVKVIYGNYRSESEAYNTLNRLHTNEAFTDGWITKVKE</sequence>
<dbReference type="Pfam" id="PF18174">
    <property type="entry name" value="HU-CCDC81_bac_1"/>
    <property type="match status" value="1"/>
</dbReference>
<proteinExistence type="predicted"/>
<dbReference type="Pfam" id="PF05036">
    <property type="entry name" value="SPOR"/>
    <property type="match status" value="1"/>
</dbReference>
<dbReference type="EMBL" id="JANDWZ010000021">
    <property type="protein sequence ID" value="MCP9564886.1"/>
    <property type="molecule type" value="Genomic_DNA"/>
</dbReference>
<gene>
    <name evidence="2" type="ORF">NNC64_09995</name>
</gene>
<dbReference type="Pfam" id="PF18175">
    <property type="entry name" value="HU-CCDC81_bac_2"/>
    <property type="match status" value="1"/>
</dbReference>
<dbReference type="InterPro" id="IPR040495">
    <property type="entry name" value="HU-CCDC81_bac_1"/>
</dbReference>
<dbReference type="InterPro" id="IPR007730">
    <property type="entry name" value="SPOR-like_dom"/>
</dbReference>
<dbReference type="InterPro" id="IPR041268">
    <property type="entry name" value="HU-CCDC81_bac_2"/>
</dbReference>
<name>A0AAW5IQ61_9BACT</name>
<evidence type="ECO:0000259" key="1">
    <source>
        <dbReference type="PROSITE" id="PS51724"/>
    </source>
</evidence>
<evidence type="ECO:0000313" key="2">
    <source>
        <dbReference type="EMBL" id="MCP9564886.1"/>
    </source>
</evidence>
<dbReference type="Proteomes" id="UP001205531">
    <property type="component" value="Unassembled WGS sequence"/>
</dbReference>
<dbReference type="AlphaFoldDB" id="A0AAW5IQ61"/>